<dbReference type="Proteomes" id="UP000013487">
    <property type="component" value="Unassembled WGS sequence"/>
</dbReference>
<gene>
    <name evidence="1" type="ORF">BTCBT_002677</name>
</gene>
<evidence type="ECO:0000313" key="2">
    <source>
        <dbReference type="Proteomes" id="UP000013487"/>
    </source>
</evidence>
<accession>A0AAN4HK10</accession>
<evidence type="ECO:0000313" key="1">
    <source>
        <dbReference type="EMBL" id="ERI01122.1"/>
    </source>
</evidence>
<name>A0AAN4HK10_BACTU</name>
<dbReference type="EMBL" id="ARXZ02000004">
    <property type="protein sequence ID" value="ERI01122.1"/>
    <property type="molecule type" value="Genomic_DNA"/>
</dbReference>
<comment type="caution">
    <text evidence="1">The sequence shown here is derived from an EMBL/GenBank/DDBJ whole genome shotgun (WGS) entry which is preliminary data.</text>
</comment>
<reference evidence="1 2" key="1">
    <citation type="journal article" date="2013" name="Genome Announc.">
        <title>Draft Genome Sequence of Bacillus thuringiensis var. thuringiensis Strain T01-328, a Brazilian Isolate That Produces a Soluble Pesticide Protein, Cry1Ia.</title>
        <authorList>
            <person name="Varani A.M."/>
            <person name="Lemos M.V."/>
            <person name="Fernandes C.C."/>
            <person name="Lemos E.G."/>
            <person name="Alves E.C."/>
            <person name="Desiderio J.A."/>
        </authorList>
    </citation>
    <scope>NUCLEOTIDE SEQUENCE [LARGE SCALE GENOMIC DNA]</scope>
    <source>
        <strain evidence="1 2">T01-328</strain>
    </source>
</reference>
<dbReference type="AlphaFoldDB" id="A0AAN4HK10"/>
<organism evidence="1 2">
    <name type="scientific">Bacillus thuringiensis T01-328</name>
    <dbReference type="NCBI Taxonomy" id="1324966"/>
    <lineage>
        <taxon>Bacteria</taxon>
        <taxon>Bacillati</taxon>
        <taxon>Bacillota</taxon>
        <taxon>Bacilli</taxon>
        <taxon>Bacillales</taxon>
        <taxon>Bacillaceae</taxon>
        <taxon>Bacillus</taxon>
        <taxon>Bacillus cereus group</taxon>
    </lineage>
</organism>
<dbReference type="RefSeq" id="WP_000888349.1">
    <property type="nucleotide sequence ID" value="NZ_ARXZ02000004.1"/>
</dbReference>
<protein>
    <submittedName>
        <fullName evidence="1">Uncharacterized protein</fullName>
    </submittedName>
</protein>
<proteinExistence type="predicted"/>
<sequence length="52" mass="6517">MLEALLNWNRIMFSPKVLLNHSKYKNDHEKILEDGWRFDYQIGKYYKWIEIK</sequence>